<name>A0A9D1NGB6_9FIRM</name>
<dbReference type="Pfam" id="PF07833">
    <property type="entry name" value="Cu_amine_oxidN1"/>
    <property type="match status" value="1"/>
</dbReference>
<organism evidence="3 4">
    <name type="scientific">Candidatus Aphodoplasma excrementigallinarum</name>
    <dbReference type="NCBI Taxonomy" id="2840673"/>
    <lineage>
        <taxon>Bacteria</taxon>
        <taxon>Bacillati</taxon>
        <taxon>Bacillota</taxon>
        <taxon>Clostridia</taxon>
        <taxon>Eubacteriales</taxon>
        <taxon>Candidatus Aphodoplasma</taxon>
    </lineage>
</organism>
<comment type="caution">
    <text evidence="3">The sequence shown here is derived from an EMBL/GenBank/DDBJ whole genome shotgun (WGS) entry which is preliminary data.</text>
</comment>
<proteinExistence type="predicted"/>
<feature type="signal peptide" evidence="1">
    <location>
        <begin position="1"/>
        <end position="26"/>
    </location>
</feature>
<dbReference type="SUPFAM" id="SSF55383">
    <property type="entry name" value="Copper amine oxidase, domain N"/>
    <property type="match status" value="1"/>
</dbReference>
<dbReference type="Gene3D" id="3.30.457.10">
    <property type="entry name" value="Copper amine oxidase-like, N-terminal domain"/>
    <property type="match status" value="1"/>
</dbReference>
<reference evidence="3" key="2">
    <citation type="journal article" date="2021" name="PeerJ">
        <title>Extensive microbial diversity within the chicken gut microbiome revealed by metagenomics and culture.</title>
        <authorList>
            <person name="Gilroy R."/>
            <person name="Ravi A."/>
            <person name="Getino M."/>
            <person name="Pursley I."/>
            <person name="Horton D.L."/>
            <person name="Alikhan N.F."/>
            <person name="Baker D."/>
            <person name="Gharbi K."/>
            <person name="Hall N."/>
            <person name="Watson M."/>
            <person name="Adriaenssens E.M."/>
            <person name="Foster-Nyarko E."/>
            <person name="Jarju S."/>
            <person name="Secka A."/>
            <person name="Antonio M."/>
            <person name="Oren A."/>
            <person name="Chaudhuri R.R."/>
            <person name="La Ragione R."/>
            <person name="Hildebrand F."/>
            <person name="Pallen M.J."/>
        </authorList>
    </citation>
    <scope>NUCLEOTIDE SEQUENCE</scope>
    <source>
        <strain evidence="3">4920</strain>
    </source>
</reference>
<sequence length="999" mass="108640">MKGKKLLAGLLSLAMLTGAVPGAALAEDTAERTVWYYNDFESGDIKTGANVVPKSNKIEAYTDEDDNTSVLIEASGTDDCYFEAATTGIDYDNLVVDLSLSIVEGGTKGNLQFKDSDKKQGTLMKFDGDLVTSAGSGKELGKLKEGKWLDISFAIDFTNRTYSTYVDGEQVEKGVALGGEVAKNFINMRLYIYGGSTGDILLDNFALYEGTEPRDVSDEYEPAPTMTPVGPGKNYELNTANMTKLDGGVALLLDYANAYANNTLTKVDPENEAVVPFTENDRTLVPLRFISESVGAEVGWDEATQTATVTGEGKNITLTLGQAEMYVDGQAVALDAAAASYNDRTMLPLRALVEALGKNVYWDERGLILITEPDITLDAEVDARLIGAMYGYLKTGTLALNYAVAPTFTQDIIDDAIATRPISYKSGANAAAGEKGSKALYYLTLSEYLGMNLSATDGTTAKEAALTQLRALVGGGNEPFACVGCYWSHAVVAADLVLVKNTPSIYDELTQDEKDRMDWLMRALAVAGNWGFNDENNYSTGTDLMGNFGKTWNPNYRNAYLPVVLSGAMYFGAEELDEIFTSFSYDEYMAKFDEYGFTNIKEAWEPAGKDAMENGGEVTLLGGIGASGMVAGQSGGSGKGVKIPFKYNGMGLDQIEEIYINLMNYTYGKVVQSTYGVEGQADYSYIISGKTSPYEGYNGMMTEFAGSDGSGLRSNAGYGYDSFMSIVPTLANLKLFGIWDSSSEAQQAADVLMYVGNNDLIFKMQEGYHGYSTGSVHEVYEYSSVSRGYAMDKDIWRAFHNFETTPTTIATDPNAVILPNMPDADPKDGVTEAPEGALVPGMYTGKFPEESYIRLDKAYTGDVTAEFDLVLGPEVDADFDGVIMYDSADSSEETYQKVNALIQLKSGTINIMDGAGYKPTEFQTIANYRYHFRVQMNAETKKWSVWITPTYPEQGEETLVAENYSFRTGADAISDIGTLILIQATDFGSYWIENHTVTE</sequence>
<protein>
    <submittedName>
        <fullName evidence="3">Copper amine oxidase N-terminal domain-containing protein</fullName>
    </submittedName>
</protein>
<reference evidence="3" key="1">
    <citation type="submission" date="2020-10" db="EMBL/GenBank/DDBJ databases">
        <authorList>
            <person name="Gilroy R."/>
        </authorList>
    </citation>
    <scope>NUCLEOTIDE SEQUENCE</scope>
    <source>
        <strain evidence="3">4920</strain>
    </source>
</reference>
<evidence type="ECO:0000313" key="4">
    <source>
        <dbReference type="Proteomes" id="UP000886743"/>
    </source>
</evidence>
<evidence type="ECO:0000256" key="1">
    <source>
        <dbReference type="SAM" id="SignalP"/>
    </source>
</evidence>
<dbReference type="InterPro" id="IPR036582">
    <property type="entry name" value="Mao_N_sf"/>
</dbReference>
<dbReference type="Proteomes" id="UP000886743">
    <property type="component" value="Unassembled WGS sequence"/>
</dbReference>
<gene>
    <name evidence="3" type="ORF">IAC74_00775</name>
</gene>
<dbReference type="AlphaFoldDB" id="A0A9D1NGB6"/>
<keyword evidence="1" id="KW-0732">Signal</keyword>
<evidence type="ECO:0000313" key="3">
    <source>
        <dbReference type="EMBL" id="HIV02077.1"/>
    </source>
</evidence>
<feature type="chain" id="PRO_5039718683" evidence="1">
    <location>
        <begin position="27"/>
        <end position="999"/>
    </location>
</feature>
<dbReference type="InterPro" id="IPR012854">
    <property type="entry name" value="Cu_amine_oxidase-like_N"/>
</dbReference>
<evidence type="ECO:0000259" key="2">
    <source>
        <dbReference type="Pfam" id="PF07833"/>
    </source>
</evidence>
<accession>A0A9D1NGB6</accession>
<feature type="domain" description="Copper amine oxidase-like N-terminal" evidence="2">
    <location>
        <begin position="273"/>
        <end position="365"/>
    </location>
</feature>
<dbReference type="EMBL" id="DVOF01000022">
    <property type="protein sequence ID" value="HIV02077.1"/>
    <property type="molecule type" value="Genomic_DNA"/>
</dbReference>